<accession>B9F0V4</accession>
<evidence type="ECO:0000313" key="1">
    <source>
        <dbReference type="EMBL" id="EEE57296.1"/>
    </source>
</evidence>
<protein>
    <submittedName>
        <fullName evidence="1">Uncharacterized protein</fullName>
    </submittedName>
</protein>
<proteinExistence type="predicted"/>
<dbReference type="Proteomes" id="UP000007752">
    <property type="component" value="Chromosome 2"/>
</dbReference>
<organism evidence="1">
    <name type="scientific">Oryza sativa subsp. japonica</name>
    <name type="common">Rice</name>
    <dbReference type="NCBI Taxonomy" id="39947"/>
    <lineage>
        <taxon>Eukaryota</taxon>
        <taxon>Viridiplantae</taxon>
        <taxon>Streptophyta</taxon>
        <taxon>Embryophyta</taxon>
        <taxon>Tracheophyta</taxon>
        <taxon>Spermatophyta</taxon>
        <taxon>Magnoliopsida</taxon>
        <taxon>Liliopsida</taxon>
        <taxon>Poales</taxon>
        <taxon>Poaceae</taxon>
        <taxon>BOP clade</taxon>
        <taxon>Oryzoideae</taxon>
        <taxon>Oryzeae</taxon>
        <taxon>Oryzinae</taxon>
        <taxon>Oryza</taxon>
        <taxon>Oryza sativa</taxon>
    </lineage>
</organism>
<name>B9F0V4_ORYSJ</name>
<gene>
    <name evidence="1" type="ORF">OsJ_07371</name>
</gene>
<reference evidence="1" key="1">
    <citation type="journal article" date="2005" name="PLoS Biol.">
        <title>The genomes of Oryza sativa: a history of duplications.</title>
        <authorList>
            <person name="Yu J."/>
            <person name="Wang J."/>
            <person name="Lin W."/>
            <person name="Li S."/>
            <person name="Li H."/>
            <person name="Zhou J."/>
            <person name="Ni P."/>
            <person name="Dong W."/>
            <person name="Hu S."/>
            <person name="Zeng C."/>
            <person name="Zhang J."/>
            <person name="Zhang Y."/>
            <person name="Li R."/>
            <person name="Xu Z."/>
            <person name="Li S."/>
            <person name="Li X."/>
            <person name="Zheng H."/>
            <person name="Cong L."/>
            <person name="Lin L."/>
            <person name="Yin J."/>
            <person name="Geng J."/>
            <person name="Li G."/>
            <person name="Shi J."/>
            <person name="Liu J."/>
            <person name="Lv H."/>
            <person name="Li J."/>
            <person name="Wang J."/>
            <person name="Deng Y."/>
            <person name="Ran L."/>
            <person name="Shi X."/>
            <person name="Wang X."/>
            <person name="Wu Q."/>
            <person name="Li C."/>
            <person name="Ren X."/>
            <person name="Wang J."/>
            <person name="Wang X."/>
            <person name="Li D."/>
            <person name="Liu D."/>
            <person name="Zhang X."/>
            <person name="Ji Z."/>
            <person name="Zhao W."/>
            <person name="Sun Y."/>
            <person name="Zhang Z."/>
            <person name="Bao J."/>
            <person name="Han Y."/>
            <person name="Dong L."/>
            <person name="Ji J."/>
            <person name="Chen P."/>
            <person name="Wu S."/>
            <person name="Liu J."/>
            <person name="Xiao Y."/>
            <person name="Bu D."/>
            <person name="Tan J."/>
            <person name="Yang L."/>
            <person name="Ye C."/>
            <person name="Zhang J."/>
            <person name="Xu J."/>
            <person name="Zhou Y."/>
            <person name="Yu Y."/>
            <person name="Zhang B."/>
            <person name="Zhuang S."/>
            <person name="Wei H."/>
            <person name="Liu B."/>
            <person name="Lei M."/>
            <person name="Yu H."/>
            <person name="Li Y."/>
            <person name="Xu H."/>
            <person name="Wei S."/>
            <person name="He X."/>
            <person name="Fang L."/>
            <person name="Zhang Z."/>
            <person name="Zhang Y."/>
            <person name="Huang X."/>
            <person name="Su Z."/>
            <person name="Tong W."/>
            <person name="Li J."/>
            <person name="Tong Z."/>
            <person name="Li S."/>
            <person name="Ye J."/>
            <person name="Wang L."/>
            <person name="Fang L."/>
            <person name="Lei T."/>
            <person name="Chen C."/>
            <person name="Chen H."/>
            <person name="Xu Z."/>
            <person name="Li H."/>
            <person name="Huang H."/>
            <person name="Zhang F."/>
            <person name="Xu H."/>
            <person name="Li N."/>
            <person name="Zhao C."/>
            <person name="Li S."/>
            <person name="Dong L."/>
            <person name="Huang Y."/>
            <person name="Li L."/>
            <person name="Xi Y."/>
            <person name="Qi Q."/>
            <person name="Li W."/>
            <person name="Zhang B."/>
            <person name="Hu W."/>
            <person name="Zhang Y."/>
            <person name="Tian X."/>
            <person name="Jiao Y."/>
            <person name="Liang X."/>
            <person name="Jin J."/>
            <person name="Gao L."/>
            <person name="Zheng W."/>
            <person name="Hao B."/>
            <person name="Liu S."/>
            <person name="Wang W."/>
            <person name="Yuan L."/>
            <person name="Cao M."/>
            <person name="McDermott J."/>
            <person name="Samudrala R."/>
            <person name="Wang J."/>
            <person name="Wong G.K."/>
            <person name="Yang H."/>
        </authorList>
    </citation>
    <scope>NUCLEOTIDE SEQUENCE [LARGE SCALE GENOMIC DNA]</scope>
</reference>
<dbReference type="AlphaFoldDB" id="B9F0V4"/>
<dbReference type="EMBL" id="CM000139">
    <property type="protein sequence ID" value="EEE57296.1"/>
    <property type="molecule type" value="Genomic_DNA"/>
</dbReference>
<sequence>MAIASMAAAAAAAIVGAVREHVRASDLAVAGAVLFAFSAAVSAVRARRRGAPVLWPLVGIVPTLFVHRDDIYEWGSAALLRAGGVFPYRGTWGGAPPAS</sequence>
<reference evidence="1" key="2">
    <citation type="submission" date="2008-12" db="EMBL/GenBank/DDBJ databases">
        <title>Improved gene annotation of the rice (Oryza sativa) genomes.</title>
        <authorList>
            <person name="Wang J."/>
            <person name="Li R."/>
            <person name="Fan W."/>
            <person name="Huang Q."/>
            <person name="Zhang J."/>
            <person name="Zhou Y."/>
            <person name="Hu Y."/>
            <person name="Zi S."/>
            <person name="Li J."/>
            <person name="Ni P."/>
            <person name="Zheng H."/>
            <person name="Zhang Y."/>
            <person name="Zhao M."/>
            <person name="Hao Q."/>
            <person name="McDermott J."/>
            <person name="Samudrala R."/>
            <person name="Kristiansen K."/>
            <person name="Wong G.K.-S."/>
        </authorList>
    </citation>
    <scope>NUCLEOTIDE SEQUENCE</scope>
</reference>